<organism evidence="2 3">
    <name type="scientific">Lunasporangiospora selenospora</name>
    <dbReference type="NCBI Taxonomy" id="979761"/>
    <lineage>
        <taxon>Eukaryota</taxon>
        <taxon>Fungi</taxon>
        <taxon>Fungi incertae sedis</taxon>
        <taxon>Mucoromycota</taxon>
        <taxon>Mortierellomycotina</taxon>
        <taxon>Mortierellomycetes</taxon>
        <taxon>Mortierellales</taxon>
        <taxon>Mortierellaceae</taxon>
        <taxon>Lunasporangiospora</taxon>
    </lineage>
</organism>
<dbReference type="EMBL" id="JAABOA010000466">
    <property type="protein sequence ID" value="KAF9584234.1"/>
    <property type="molecule type" value="Genomic_DNA"/>
</dbReference>
<evidence type="ECO:0000313" key="3">
    <source>
        <dbReference type="Proteomes" id="UP000780801"/>
    </source>
</evidence>
<reference evidence="2" key="1">
    <citation type="journal article" date="2020" name="Fungal Divers.">
        <title>Resolving the Mortierellaceae phylogeny through synthesis of multi-gene phylogenetics and phylogenomics.</title>
        <authorList>
            <person name="Vandepol N."/>
            <person name="Liber J."/>
            <person name="Desiro A."/>
            <person name="Na H."/>
            <person name="Kennedy M."/>
            <person name="Barry K."/>
            <person name="Grigoriev I.V."/>
            <person name="Miller A.N."/>
            <person name="O'Donnell K."/>
            <person name="Stajich J.E."/>
            <person name="Bonito G."/>
        </authorList>
    </citation>
    <scope>NUCLEOTIDE SEQUENCE</scope>
    <source>
        <strain evidence="2">KOD1015</strain>
    </source>
</reference>
<gene>
    <name evidence="2" type="ORF">BGW38_007138</name>
</gene>
<dbReference type="OrthoDB" id="2417626at2759"/>
<accession>A0A9P6FZE1</accession>
<sequence>METLSDPSREQLTKDREAFLLNTDRSSLLVCAESFYKKFKFKNGQAAKDSFRQTLKAVAINHNWATLFLEEAKSKNYRDQERKLVQGAKKPERQHVPTPALASHISKTVARATLRTNQDLLLAGNKTVHILALQDIESATQVKRKEEDRYSDVGVLSPASTASHVTKKTLVFLTPRCEQKITPSFFSFAACMTFVAASMIAHLEMDDTFDAFGADMISALAPLILDVELLTTMPVIKTILDQIAEQVVIPDKGADALKTRLLATVELGRLAETQLKGEPVDQLSVQVYEILKLMAKLCEPRVASPPKPSESMTVRTWQDIFDILFHDTSVGETGLGATREERERSEKDHGGIEPPVSPRKVDFVVLTSVAHDHKLAHFELSDYEHKRPSASDEDWSIQVRKSLRHNHALMTRLPDIDDLVFLDIRGYTAKPIRMRQYDGVHIAGTMSEEIKLPTTPQELETFLDGQALSALCRIRERVLKSAKVVRDHVLAPKKPPLMRTLTPPPPKRARTFYTPTLKKY</sequence>
<evidence type="ECO:0000313" key="2">
    <source>
        <dbReference type="EMBL" id="KAF9584234.1"/>
    </source>
</evidence>
<dbReference type="AlphaFoldDB" id="A0A9P6FZE1"/>
<feature type="compositionally biased region" description="Basic and acidic residues" evidence="1">
    <location>
        <begin position="338"/>
        <end position="351"/>
    </location>
</feature>
<dbReference type="Proteomes" id="UP000780801">
    <property type="component" value="Unassembled WGS sequence"/>
</dbReference>
<comment type="caution">
    <text evidence="2">The sequence shown here is derived from an EMBL/GenBank/DDBJ whole genome shotgun (WGS) entry which is preliminary data.</text>
</comment>
<evidence type="ECO:0000256" key="1">
    <source>
        <dbReference type="SAM" id="MobiDB-lite"/>
    </source>
</evidence>
<feature type="region of interest" description="Disordered" evidence="1">
    <location>
        <begin position="334"/>
        <end position="354"/>
    </location>
</feature>
<proteinExistence type="predicted"/>
<name>A0A9P6FZE1_9FUNG</name>
<protein>
    <submittedName>
        <fullName evidence="2">Uncharacterized protein</fullName>
    </submittedName>
</protein>
<keyword evidence="3" id="KW-1185">Reference proteome</keyword>